<keyword evidence="3" id="KW-0479">Metal-binding</keyword>
<dbReference type="GO" id="GO:0016874">
    <property type="term" value="F:ligase activity"/>
    <property type="evidence" value="ECO:0007669"/>
    <property type="project" value="UniProtKB-KW"/>
</dbReference>
<dbReference type="InterPro" id="IPR051705">
    <property type="entry name" value="Gsp_Synthetase/Amidase"/>
</dbReference>
<evidence type="ECO:0000256" key="5">
    <source>
        <dbReference type="ARBA" id="ARBA00022840"/>
    </source>
</evidence>
<dbReference type="Pfam" id="PF05257">
    <property type="entry name" value="CHAP"/>
    <property type="match status" value="1"/>
</dbReference>
<dbReference type="SUPFAM" id="SSF54001">
    <property type="entry name" value="Cysteine proteinases"/>
    <property type="match status" value="1"/>
</dbReference>
<name>S9UGI5_9TRYP</name>
<keyword evidence="5" id="KW-0067">ATP-binding</keyword>
<dbReference type="InterPro" id="IPR038765">
    <property type="entry name" value="Papain-like_cys_pep_sf"/>
</dbReference>
<dbReference type="Gene3D" id="3.90.1720.10">
    <property type="entry name" value="endopeptidase domain like (from Nostoc punctiforme)"/>
    <property type="match status" value="1"/>
</dbReference>
<dbReference type="Proteomes" id="UP000015354">
    <property type="component" value="Unassembled WGS sequence"/>
</dbReference>
<feature type="domain" description="Peptidase C51" evidence="7">
    <location>
        <begin position="133"/>
        <end position="279"/>
    </location>
</feature>
<dbReference type="Gene3D" id="3.30.1490.330">
    <property type="match status" value="1"/>
</dbReference>
<dbReference type="GO" id="GO:0046872">
    <property type="term" value="F:metal ion binding"/>
    <property type="evidence" value="ECO:0007669"/>
    <property type="project" value="UniProtKB-KW"/>
</dbReference>
<comment type="similarity">
    <text evidence="1">In the C-terminal section; belongs to the glutathionylspermidine synthase preATP-grasp family.</text>
</comment>
<evidence type="ECO:0000259" key="7">
    <source>
        <dbReference type="PROSITE" id="PS50911"/>
    </source>
</evidence>
<keyword evidence="9" id="KW-1185">Reference proteome</keyword>
<dbReference type="AlphaFoldDB" id="S9UGI5"/>
<comment type="caution">
    <text evidence="8">The sequence shown here is derived from an EMBL/GenBank/DDBJ whole genome shotgun (WGS) entry which is preliminary data.</text>
</comment>
<sequence length="791" mass="89573">MSSYMLSFLCTISLPYTYVSSLFLLSVPSLFPDFTILRLFRVRLSRSSFSPKLSPLLPFWMERDLDLNEIERRLESKREYEKTHADHHYETHHRGRDMVPFGGVVGITRDGVPVMSNGSELGFSKEHAAVPASRPLCTFQEPCPTRVPFKSCGYKWQCVEYVRRYLAARKAVWLASIPTAEDMWTQEDLFVRIADQKPVSFTRVAHGVGTALPEVGSVLVWSRNEETPFGHVAIITEVGASWVRIAEQNQGFEVWPDSALFSREIPMRAKEDGTVELIDEDPILGWIIVNEQLYDYNTGDIGDAFRIICGRGRIVRQTFERQPTLPWINVAERCDLYLKRSLTHDGDTSENGVAAETDVPGAFYFLDYDMFCRMGRAANSLHALAMEATRKVLDDPDSEHLLEYYFGVPREIQPLLRHSWELTPPMGGRFDFGFDGEKVVMLEYNCDSSGALLECCDTQGKMAKWYNIHQGDSAGSFLGAKCVAFFQQLLQNEKACPTHHLCHFMIDDDDEEHYTALCMMNFAERAGFRCKLCVRLGDFHYKEGCHSPVHKAPETLPCDHPTILDADGEEVLLVWKTWSWDTVLHQYVQQKASDGPGPEAPTLSDILLNNHVRVLEPLWKAVTGSKAVLPFMYALAPDHENMLPASFQQTQEILSTHHISKPVNGRAGQNIVMHDPCTSAEQVSEAPRNEDVVNSFAMRDSFTGSFAAIDRENESSPGRFFDSVVVYQQRLFLKKFDKKYFPIFCGWVVGDEFSGIVVREDTSKITKLSSVVIPARVVRANEPLPHGEEQA</sequence>
<dbReference type="InterPro" id="IPR005494">
    <property type="entry name" value="GSPS_pre-ATP-grasp-like_dom"/>
</dbReference>
<evidence type="ECO:0000256" key="6">
    <source>
        <dbReference type="ARBA" id="ARBA00022842"/>
    </source>
</evidence>
<gene>
    <name evidence="8" type="ORF">STCU_05474</name>
</gene>
<proteinExistence type="inferred from homology"/>
<evidence type="ECO:0000256" key="2">
    <source>
        <dbReference type="ARBA" id="ARBA00022598"/>
    </source>
</evidence>
<dbReference type="PANTHER" id="PTHR30094">
    <property type="entry name" value="BIFUNCTIONAL GLUTATHIONYLSPERMIDINE SYNTHETASE/AMIDASE-RELATED"/>
    <property type="match status" value="1"/>
</dbReference>
<organism evidence="8 9">
    <name type="scientific">Strigomonas culicis</name>
    <dbReference type="NCBI Taxonomy" id="28005"/>
    <lineage>
        <taxon>Eukaryota</taxon>
        <taxon>Discoba</taxon>
        <taxon>Euglenozoa</taxon>
        <taxon>Kinetoplastea</taxon>
        <taxon>Metakinetoplastina</taxon>
        <taxon>Trypanosomatida</taxon>
        <taxon>Trypanosomatidae</taxon>
        <taxon>Strigomonadinae</taxon>
        <taxon>Strigomonas</taxon>
    </lineage>
</organism>
<dbReference type="Pfam" id="PF03738">
    <property type="entry name" value="GSP_synth"/>
    <property type="match status" value="1"/>
</dbReference>
<keyword evidence="2" id="KW-0436">Ligase</keyword>
<evidence type="ECO:0000313" key="9">
    <source>
        <dbReference type="Proteomes" id="UP000015354"/>
    </source>
</evidence>
<dbReference type="SUPFAM" id="SSF52440">
    <property type="entry name" value="PreATP-grasp domain"/>
    <property type="match status" value="1"/>
</dbReference>
<accession>S9UGI5</accession>
<evidence type="ECO:0000256" key="3">
    <source>
        <dbReference type="ARBA" id="ARBA00022723"/>
    </source>
</evidence>
<dbReference type="EMBL" id="ATMH01005474">
    <property type="protein sequence ID" value="EPY27864.1"/>
    <property type="molecule type" value="Genomic_DNA"/>
</dbReference>
<dbReference type="SUPFAM" id="SSF56059">
    <property type="entry name" value="Glutathione synthetase ATP-binding domain-like"/>
    <property type="match status" value="1"/>
</dbReference>
<reference evidence="8 9" key="1">
    <citation type="journal article" date="2013" name="PLoS ONE">
        <title>Predicting the Proteins of Angomonas deanei, Strigomonas culicis and Their Respective Endosymbionts Reveals New Aspects of the Trypanosomatidae Family.</title>
        <authorList>
            <person name="Motta M.C."/>
            <person name="Martins A.C."/>
            <person name="de Souza S.S."/>
            <person name="Catta-Preta C.M."/>
            <person name="Silva R."/>
            <person name="Klein C.C."/>
            <person name="de Almeida L.G."/>
            <person name="de Lima Cunha O."/>
            <person name="Ciapina L.P."/>
            <person name="Brocchi M."/>
            <person name="Colabardini A.C."/>
            <person name="de Araujo Lima B."/>
            <person name="Machado C.R."/>
            <person name="de Almeida Soares C.M."/>
            <person name="Probst C.M."/>
            <person name="de Menezes C.B."/>
            <person name="Thompson C.E."/>
            <person name="Bartholomeu D.C."/>
            <person name="Gradia D.F."/>
            <person name="Pavoni D.P."/>
            <person name="Grisard E.C."/>
            <person name="Fantinatti-Garboggini F."/>
            <person name="Marchini F.K."/>
            <person name="Rodrigues-Luiz G.F."/>
            <person name="Wagner G."/>
            <person name="Goldman G.H."/>
            <person name="Fietto J.L."/>
            <person name="Elias M.C."/>
            <person name="Goldman M.H."/>
            <person name="Sagot M.F."/>
            <person name="Pereira M."/>
            <person name="Stoco P.H."/>
            <person name="de Mendonca-Neto R.P."/>
            <person name="Teixeira S.M."/>
            <person name="Maciel T.E."/>
            <person name="de Oliveira Mendes T.A."/>
            <person name="Urmenyi T.P."/>
            <person name="de Souza W."/>
            <person name="Schenkman S."/>
            <person name="de Vasconcelos A.T."/>
        </authorList>
    </citation>
    <scope>NUCLEOTIDE SEQUENCE [LARGE SCALE GENOMIC DNA]</scope>
</reference>
<evidence type="ECO:0000256" key="4">
    <source>
        <dbReference type="ARBA" id="ARBA00022741"/>
    </source>
</evidence>
<dbReference type="InterPro" id="IPR007921">
    <property type="entry name" value="CHAP_dom"/>
</dbReference>
<protein>
    <submittedName>
        <fullName evidence="8">Trypanothione synthetase/amidase</fullName>
    </submittedName>
</protein>
<evidence type="ECO:0000256" key="1">
    <source>
        <dbReference type="ARBA" id="ARBA00008227"/>
    </source>
</evidence>
<dbReference type="OrthoDB" id="64566at2759"/>
<keyword evidence="6" id="KW-0460">Magnesium</keyword>
<evidence type="ECO:0000313" key="8">
    <source>
        <dbReference type="EMBL" id="EPY27864.1"/>
    </source>
</evidence>
<dbReference type="PROSITE" id="PS50911">
    <property type="entry name" value="CHAP"/>
    <property type="match status" value="1"/>
</dbReference>
<dbReference type="GO" id="GO:0005524">
    <property type="term" value="F:ATP binding"/>
    <property type="evidence" value="ECO:0007669"/>
    <property type="project" value="UniProtKB-KW"/>
</dbReference>
<keyword evidence="4" id="KW-0547">Nucleotide-binding</keyword>
<dbReference type="InterPro" id="IPR016185">
    <property type="entry name" value="PreATP-grasp_dom_sf"/>
</dbReference>
<dbReference type="PANTHER" id="PTHR30094:SF17">
    <property type="entry name" value="SYNTHETASE, PUTATIVE-RELATED"/>
    <property type="match status" value="1"/>
</dbReference>